<dbReference type="FunFam" id="1.25.40.10:FF:000073">
    <property type="entry name" value="Pentatricopeptide repeat-containing protein chloroplastic"/>
    <property type="match status" value="1"/>
</dbReference>
<evidence type="ECO:0000256" key="1">
    <source>
        <dbReference type="ARBA" id="ARBA00022737"/>
    </source>
</evidence>
<evidence type="ECO:0000256" key="2">
    <source>
        <dbReference type="PROSITE-ProRule" id="PRU00708"/>
    </source>
</evidence>
<dbReference type="OrthoDB" id="509099at2759"/>
<feature type="repeat" description="PPR" evidence="2">
    <location>
        <begin position="441"/>
        <end position="475"/>
    </location>
</feature>
<dbReference type="PANTHER" id="PTHR24015:SF548">
    <property type="entry name" value="OS08G0340900 PROTEIN"/>
    <property type="match status" value="1"/>
</dbReference>
<dbReference type="NCBIfam" id="TIGR00756">
    <property type="entry name" value="PPR"/>
    <property type="match status" value="4"/>
</dbReference>
<dbReference type="SUPFAM" id="SSF81901">
    <property type="entry name" value="HCP-like"/>
    <property type="match status" value="1"/>
</dbReference>
<dbReference type="EMBL" id="JABFUD020000008">
    <property type="protein sequence ID" value="KAI5076871.1"/>
    <property type="molecule type" value="Genomic_DNA"/>
</dbReference>
<dbReference type="Proteomes" id="UP000886520">
    <property type="component" value="Chromosome 8"/>
</dbReference>
<dbReference type="FunFam" id="1.25.40.10:FF:000285">
    <property type="entry name" value="Pentatricopeptide repeat-containing protein, chloroplastic"/>
    <property type="match status" value="1"/>
</dbReference>
<dbReference type="InterPro" id="IPR002885">
    <property type="entry name" value="PPR_rpt"/>
</dbReference>
<keyword evidence="4" id="KW-1185">Reference proteome</keyword>
<name>A0A9D4ZKU6_ADICA</name>
<feature type="repeat" description="PPR" evidence="2">
    <location>
        <begin position="339"/>
        <end position="373"/>
    </location>
</feature>
<sequence length="826" mass="91493">MICPSAELLGVEFHCPSRTVEREGPGQLPLAEEEWRWVGKGSRHSKLSVQCFLSSPSSNATIPAEFPRDRRPCWLQEELIVPESRQVEVENGELCTERGGLTMIDGEPCAETVASESAEAMDLGRDREPCMEKTTEQKACSEGMILEMAPEEDLGLKDSALKPQTVPQNDVAHFVGLLKKCAEQRDLQKGIVLHADLIGLGLLHSSVIVGNTLINMYAKCGDIKNAEKVFDRLPARSVASWNILISRSVQCGHDDKALYYYRCMQLEGFYPDAVTYVCMLKAFGSLRDFDKGQEIHARLIRDGLLEINVHVGTALVDMYGKCGCLSKAQEVFDKLPDRNVISWTALIIGYTQDNCGEEALRCFEQMQLEGFSPDEFTFACAIKACCSTGDVVKGKEIHAWVARECLLENNMVIASALVDMYTKCGELELAQGVFDSVPSRDKVSWTALITGYALHGYGEAALTCYNQMLLGGFLPNELTFSGLLKACTSLGALDKGQEIHAQIIREGLLDKDVHLGTALVDMYGKCGSTAIAKEVFENLVGQDVATWTAMITAFVQHEQVDEAFDFFKRMQSEGIYPDAITFSCILIACGSVGSAEKGQRLHIEVIKLGLVEEDMVVGTALVDMYANCGMMLEAQDIFDKLEVRDLILRCVLIGGYAQLGDDEAVFKLIDDMIMEGEEPNAAVFVIILNTCSHRGLSEKGQNTFKILSKNYGFSDIEQHTCMVDLFGRSGQVEKAAMMIREMPFHANLTLWTTLLSACEKWGNVKCGRWAFDQAICEDDKDASPYICMRNLYAAAGRKEDATKIEKMQFAKQAWRLNEVGLTFLID</sequence>
<feature type="repeat" description="PPR" evidence="2">
    <location>
        <begin position="543"/>
        <end position="577"/>
    </location>
</feature>
<evidence type="ECO:0000313" key="4">
    <source>
        <dbReference type="Proteomes" id="UP000886520"/>
    </source>
</evidence>
<dbReference type="FunFam" id="1.25.40.10:FF:000158">
    <property type="entry name" value="pentatricopeptide repeat-containing protein At2g33680"/>
    <property type="match status" value="1"/>
</dbReference>
<evidence type="ECO:0000313" key="3">
    <source>
        <dbReference type="EMBL" id="KAI5076871.1"/>
    </source>
</evidence>
<dbReference type="GO" id="GO:0003723">
    <property type="term" value="F:RNA binding"/>
    <property type="evidence" value="ECO:0007669"/>
    <property type="project" value="InterPro"/>
</dbReference>
<dbReference type="InterPro" id="IPR011990">
    <property type="entry name" value="TPR-like_helical_dom_sf"/>
</dbReference>
<reference evidence="3" key="1">
    <citation type="submission" date="2021-01" db="EMBL/GenBank/DDBJ databases">
        <title>Adiantum capillus-veneris genome.</title>
        <authorList>
            <person name="Fang Y."/>
            <person name="Liao Q."/>
        </authorList>
    </citation>
    <scope>NUCLEOTIDE SEQUENCE</scope>
    <source>
        <strain evidence="3">H3</strain>
        <tissue evidence="3">Leaf</tissue>
    </source>
</reference>
<keyword evidence="1" id="KW-0677">Repeat</keyword>
<accession>A0A9D4ZKU6</accession>
<proteinExistence type="predicted"/>
<dbReference type="AlphaFoldDB" id="A0A9D4ZKU6"/>
<comment type="caution">
    <text evidence="3">The sequence shown here is derived from an EMBL/GenBank/DDBJ whole genome shotgun (WGS) entry which is preliminary data.</text>
</comment>
<gene>
    <name evidence="3" type="ORF">GOP47_0008936</name>
</gene>
<organism evidence="3 4">
    <name type="scientific">Adiantum capillus-veneris</name>
    <name type="common">Maidenhair fern</name>
    <dbReference type="NCBI Taxonomy" id="13818"/>
    <lineage>
        <taxon>Eukaryota</taxon>
        <taxon>Viridiplantae</taxon>
        <taxon>Streptophyta</taxon>
        <taxon>Embryophyta</taxon>
        <taxon>Tracheophyta</taxon>
        <taxon>Polypodiopsida</taxon>
        <taxon>Polypodiidae</taxon>
        <taxon>Polypodiales</taxon>
        <taxon>Pteridineae</taxon>
        <taxon>Pteridaceae</taxon>
        <taxon>Vittarioideae</taxon>
        <taxon>Adiantum</taxon>
    </lineage>
</organism>
<protein>
    <recommendedName>
        <fullName evidence="5">Pentatricopeptide repeat-containing protein</fullName>
    </recommendedName>
</protein>
<evidence type="ECO:0008006" key="5">
    <source>
        <dbReference type="Google" id="ProtNLM"/>
    </source>
</evidence>
<dbReference type="Pfam" id="PF13041">
    <property type="entry name" value="PPR_2"/>
    <property type="match status" value="3"/>
</dbReference>
<dbReference type="Gene3D" id="1.25.40.10">
    <property type="entry name" value="Tetratricopeptide repeat domain"/>
    <property type="match status" value="5"/>
</dbReference>
<feature type="repeat" description="PPR" evidence="2">
    <location>
        <begin position="206"/>
        <end position="240"/>
    </location>
</feature>
<dbReference type="Pfam" id="PF01535">
    <property type="entry name" value="PPR"/>
    <property type="match status" value="6"/>
</dbReference>
<dbReference type="GO" id="GO:0009451">
    <property type="term" value="P:RNA modification"/>
    <property type="evidence" value="ECO:0007669"/>
    <property type="project" value="InterPro"/>
</dbReference>
<feature type="repeat" description="PPR" evidence="2">
    <location>
        <begin position="272"/>
        <end position="306"/>
    </location>
</feature>
<dbReference type="GO" id="GO:0048731">
    <property type="term" value="P:system development"/>
    <property type="evidence" value="ECO:0007669"/>
    <property type="project" value="UniProtKB-ARBA"/>
</dbReference>
<dbReference type="PROSITE" id="PS51375">
    <property type="entry name" value="PPR"/>
    <property type="match status" value="5"/>
</dbReference>
<dbReference type="FunFam" id="1.25.40.10:FF:000031">
    <property type="entry name" value="Pentatricopeptide repeat-containing protein mitochondrial"/>
    <property type="match status" value="1"/>
</dbReference>
<dbReference type="PANTHER" id="PTHR24015">
    <property type="entry name" value="OS07G0578800 PROTEIN-RELATED"/>
    <property type="match status" value="1"/>
</dbReference>
<dbReference type="InterPro" id="IPR046960">
    <property type="entry name" value="PPR_At4g14850-like_plant"/>
</dbReference>